<dbReference type="OrthoDB" id="2500246at2759"/>
<proteinExistence type="predicted"/>
<evidence type="ECO:0000256" key="1">
    <source>
        <dbReference type="SAM" id="MobiDB-lite"/>
    </source>
</evidence>
<dbReference type="OMA" id="PIYNFPL"/>
<gene>
    <name evidence="3" type="ORF">A0H81_01132</name>
</gene>
<dbReference type="AlphaFoldDB" id="A0A1C7MSB6"/>
<accession>A0A1C7MSB6</accession>
<dbReference type="EMBL" id="LUGG01000001">
    <property type="protein sequence ID" value="OBZ79775.1"/>
    <property type="molecule type" value="Genomic_DNA"/>
</dbReference>
<feature type="transmembrane region" description="Helical" evidence="2">
    <location>
        <begin position="55"/>
        <end position="72"/>
    </location>
</feature>
<reference evidence="3 4" key="1">
    <citation type="submission" date="2016-03" db="EMBL/GenBank/DDBJ databases">
        <title>Whole genome sequencing of Grifola frondosa 9006-11.</title>
        <authorList>
            <person name="Min B."/>
            <person name="Park H."/>
            <person name="Kim J.-G."/>
            <person name="Cho H."/>
            <person name="Oh Y.-L."/>
            <person name="Kong W.-S."/>
            <person name="Choi I.-G."/>
        </authorList>
    </citation>
    <scope>NUCLEOTIDE SEQUENCE [LARGE SCALE GENOMIC DNA]</scope>
    <source>
        <strain evidence="3 4">9006-11</strain>
    </source>
</reference>
<evidence type="ECO:0000256" key="2">
    <source>
        <dbReference type="SAM" id="Phobius"/>
    </source>
</evidence>
<keyword evidence="2" id="KW-1133">Transmembrane helix</keyword>
<protein>
    <submittedName>
        <fullName evidence="3">Uncharacterized protein</fullName>
    </submittedName>
</protein>
<feature type="transmembrane region" description="Helical" evidence="2">
    <location>
        <begin position="78"/>
        <end position="102"/>
    </location>
</feature>
<feature type="transmembrane region" description="Helical" evidence="2">
    <location>
        <begin position="20"/>
        <end position="43"/>
    </location>
</feature>
<keyword evidence="2" id="KW-0812">Transmembrane</keyword>
<organism evidence="3 4">
    <name type="scientific">Grifola frondosa</name>
    <name type="common">Maitake</name>
    <name type="synonym">Polyporus frondosus</name>
    <dbReference type="NCBI Taxonomy" id="5627"/>
    <lineage>
        <taxon>Eukaryota</taxon>
        <taxon>Fungi</taxon>
        <taxon>Dikarya</taxon>
        <taxon>Basidiomycota</taxon>
        <taxon>Agaricomycotina</taxon>
        <taxon>Agaricomycetes</taxon>
        <taxon>Polyporales</taxon>
        <taxon>Grifolaceae</taxon>
        <taxon>Grifola</taxon>
    </lineage>
</organism>
<dbReference type="Proteomes" id="UP000092993">
    <property type="component" value="Unassembled WGS sequence"/>
</dbReference>
<keyword evidence="4" id="KW-1185">Reference proteome</keyword>
<keyword evidence="2" id="KW-0472">Membrane</keyword>
<comment type="caution">
    <text evidence="3">The sequence shown here is derived from an EMBL/GenBank/DDBJ whole genome shotgun (WGS) entry which is preliminary data.</text>
</comment>
<evidence type="ECO:0000313" key="4">
    <source>
        <dbReference type="Proteomes" id="UP000092993"/>
    </source>
</evidence>
<feature type="region of interest" description="Disordered" evidence="1">
    <location>
        <begin position="141"/>
        <end position="176"/>
    </location>
</feature>
<sequence length="176" mass="18762">MADFIQALDPSKLVLIETVLSFATSAFDAPVYNLPIFLFGIYAQENSEAIQSLKAFTGLVGGSLIYDIIWMAKHEQNWFVRMLTIMILILKVPTALAFVTALHQRGAQFSGLGFRGNDLSGATVWSMPGGFTSPLGGGARNGYQTVNDPVEPPKPTGGAPPTVNAQPTAPGAYQSV</sequence>
<evidence type="ECO:0000313" key="3">
    <source>
        <dbReference type="EMBL" id="OBZ79775.1"/>
    </source>
</evidence>
<name>A0A1C7MSB6_GRIFR</name>